<reference evidence="11 12" key="1">
    <citation type="submission" date="2016-11" db="EMBL/GenBank/DDBJ databases">
        <authorList>
            <person name="Jaros S."/>
            <person name="Januszkiewicz K."/>
            <person name="Wedrychowicz H."/>
        </authorList>
    </citation>
    <scope>NUCLEOTIDE SEQUENCE [LARGE SCALE GENOMIC DNA]</scope>
    <source>
        <strain evidence="11 12">DSM 3089</strain>
    </source>
</reference>
<dbReference type="PROSITE" id="PS51831">
    <property type="entry name" value="HD"/>
    <property type="match status" value="1"/>
</dbReference>
<dbReference type="HAMAP" id="MF_00335">
    <property type="entry name" value="RNase_Y"/>
    <property type="match status" value="1"/>
</dbReference>
<feature type="transmembrane region" description="Helical" evidence="7">
    <location>
        <begin position="6"/>
        <end position="25"/>
    </location>
</feature>
<dbReference type="NCBIfam" id="TIGR03319">
    <property type="entry name" value="RNase_Y"/>
    <property type="match status" value="1"/>
</dbReference>
<dbReference type="InterPro" id="IPR036612">
    <property type="entry name" value="KH_dom_type_1_sf"/>
</dbReference>
<organism evidence="11 12">
    <name type="scientific">Clostridium collagenovorans DSM 3089</name>
    <dbReference type="NCBI Taxonomy" id="1121306"/>
    <lineage>
        <taxon>Bacteria</taxon>
        <taxon>Bacillati</taxon>
        <taxon>Bacillota</taxon>
        <taxon>Clostridia</taxon>
        <taxon>Eubacteriales</taxon>
        <taxon>Clostridiaceae</taxon>
        <taxon>Clostridium</taxon>
    </lineage>
</organism>
<evidence type="ECO:0000256" key="1">
    <source>
        <dbReference type="ARBA" id="ARBA00022722"/>
    </source>
</evidence>
<dbReference type="InterPro" id="IPR004087">
    <property type="entry name" value="KH_dom"/>
</dbReference>
<dbReference type="CDD" id="cd22431">
    <property type="entry name" value="KH-I_RNaseY"/>
    <property type="match status" value="1"/>
</dbReference>
<dbReference type="AlphaFoldDB" id="A0A1M5SXS5"/>
<dbReference type="CDD" id="cd00077">
    <property type="entry name" value="HDc"/>
    <property type="match status" value="1"/>
</dbReference>
<dbReference type="PANTHER" id="PTHR12826">
    <property type="entry name" value="RIBONUCLEASE Y"/>
    <property type="match status" value="1"/>
</dbReference>
<feature type="coiled-coil region" evidence="9">
    <location>
        <begin position="61"/>
        <end position="116"/>
    </location>
</feature>
<dbReference type="Gene3D" id="1.10.3210.10">
    <property type="entry name" value="Hypothetical protein af1432"/>
    <property type="match status" value="1"/>
</dbReference>
<keyword evidence="4 7" id="KW-0694">RNA-binding</keyword>
<evidence type="ECO:0000256" key="8">
    <source>
        <dbReference type="NCBIfam" id="TIGR03319"/>
    </source>
</evidence>
<dbReference type="Proteomes" id="UP000184526">
    <property type="component" value="Unassembled WGS sequence"/>
</dbReference>
<comment type="function">
    <text evidence="7">Endoribonuclease that initiates mRNA decay.</text>
</comment>
<dbReference type="EC" id="3.1.-.-" evidence="7 8"/>
<dbReference type="Pfam" id="PF00013">
    <property type="entry name" value="KH_1"/>
    <property type="match status" value="1"/>
</dbReference>
<keyword evidence="3 7" id="KW-0378">Hydrolase</keyword>
<dbReference type="EMBL" id="FQXP01000003">
    <property type="protein sequence ID" value="SHH43245.1"/>
    <property type="molecule type" value="Genomic_DNA"/>
</dbReference>
<keyword evidence="2 7" id="KW-0255">Endonuclease</keyword>
<keyword evidence="7" id="KW-0472">Membrane</keyword>
<evidence type="ECO:0000256" key="6">
    <source>
        <dbReference type="ARBA" id="ARBA00073072"/>
    </source>
</evidence>
<comment type="subcellular location">
    <subcellularLocation>
        <location evidence="7">Cell membrane</location>
        <topology evidence="7">Single-pass membrane protein</topology>
    </subcellularLocation>
</comment>
<keyword evidence="9" id="KW-0175">Coiled coil</keyword>
<dbReference type="InterPro" id="IPR017705">
    <property type="entry name" value="Ribonuclease_Y"/>
</dbReference>
<dbReference type="InterPro" id="IPR003607">
    <property type="entry name" value="HD/PDEase_dom"/>
</dbReference>
<accession>A0A1M5SXS5</accession>
<dbReference type="InterPro" id="IPR004088">
    <property type="entry name" value="KH_dom_type_1"/>
</dbReference>
<dbReference type="PROSITE" id="PS50084">
    <property type="entry name" value="KH_TYPE_1"/>
    <property type="match status" value="1"/>
</dbReference>
<dbReference type="InterPro" id="IPR022711">
    <property type="entry name" value="RNase_Y_N"/>
</dbReference>
<dbReference type="SUPFAM" id="SSF109604">
    <property type="entry name" value="HD-domain/PDEase-like"/>
    <property type="match status" value="1"/>
</dbReference>
<evidence type="ECO:0000256" key="7">
    <source>
        <dbReference type="HAMAP-Rule" id="MF_00335"/>
    </source>
</evidence>
<keyword evidence="7" id="KW-0812">Transmembrane</keyword>
<keyword evidence="1 7" id="KW-0540">Nuclease</keyword>
<dbReference type="PANTHER" id="PTHR12826:SF15">
    <property type="entry name" value="RIBONUCLEASE Y"/>
    <property type="match status" value="1"/>
</dbReference>
<dbReference type="GO" id="GO:0016787">
    <property type="term" value="F:hydrolase activity"/>
    <property type="evidence" value="ECO:0007669"/>
    <property type="project" value="UniProtKB-KW"/>
</dbReference>
<evidence type="ECO:0000256" key="4">
    <source>
        <dbReference type="ARBA" id="ARBA00022884"/>
    </source>
</evidence>
<feature type="domain" description="HD" evidence="10">
    <location>
        <begin position="331"/>
        <end position="424"/>
    </location>
</feature>
<dbReference type="GO" id="GO:0004521">
    <property type="term" value="F:RNA endonuclease activity"/>
    <property type="evidence" value="ECO:0007669"/>
    <property type="project" value="UniProtKB-UniRule"/>
</dbReference>
<dbReference type="SUPFAM" id="SSF54791">
    <property type="entry name" value="Eukaryotic type KH-domain (KH-domain type I)"/>
    <property type="match status" value="1"/>
</dbReference>
<dbReference type="FunFam" id="3.30.1370.10:FF:000006">
    <property type="entry name" value="Ribonuclease Y"/>
    <property type="match status" value="1"/>
</dbReference>
<dbReference type="SMART" id="SM00322">
    <property type="entry name" value="KH"/>
    <property type="match status" value="1"/>
</dbReference>
<evidence type="ECO:0000313" key="12">
    <source>
        <dbReference type="Proteomes" id="UP000184526"/>
    </source>
</evidence>
<proteinExistence type="inferred from homology"/>
<dbReference type="NCBIfam" id="TIGR00277">
    <property type="entry name" value="HDIG"/>
    <property type="match status" value="1"/>
</dbReference>
<sequence length="515" mass="58039">MELSMILTILASIVVICVVIFTIIYTRKNISHANIAKAEEEAAKILDDSKKNAESIKKEAIIEAKEEVHKLRSDLERESRERRNEIQRLERRNIQREELLDKKSDVLEKKEEALNKRHQDVLDKEQKVDELYSQQREELEKISNLTTEEAKQVLLDEIGKEIKHDAAIMIKDVESKAKEEADKKAREIITCAIQRCAADHVAETTVNVVALPNDEMKGRIIGREGRNIRTLETLTGIDLIIDDTPEAVIISGFDPIRREVAKIALEKLIVDGRIHPARIEEMVEKAKKEVENIIREEGEQATFETCVNGLHIELVRLLGRLKFRTSYGQNVLKHSIEVSYLCGIMASELGIDPTIAKRAGLLHDIGKAVDHEVEGPHALIGSEIAKKYGESSVIVNAIAAHHGDVEMQSIEAILVQAADAISAARPGARRETLEAYIKRLEKLEEIANSFEGVDKSFAIQAGREVRIMVKPEEVDDLAAVEMARTMTKRIEDELEYPGQIKVNVIRETRAVEYAK</sequence>
<dbReference type="InterPro" id="IPR006675">
    <property type="entry name" value="HDIG_dom"/>
</dbReference>
<comment type="similarity">
    <text evidence="5 7">Belongs to the RNase Y family.</text>
</comment>
<dbReference type="GO" id="GO:0005886">
    <property type="term" value="C:plasma membrane"/>
    <property type="evidence" value="ECO:0007669"/>
    <property type="project" value="UniProtKB-SubCell"/>
</dbReference>
<dbReference type="InterPro" id="IPR006674">
    <property type="entry name" value="HD_domain"/>
</dbReference>
<keyword evidence="12" id="KW-1185">Reference proteome</keyword>
<dbReference type="SMART" id="SM00471">
    <property type="entry name" value="HDc"/>
    <property type="match status" value="1"/>
</dbReference>
<name>A0A1M5SXS5_9CLOT</name>
<protein>
    <recommendedName>
        <fullName evidence="6 7">Ribonuclease Y</fullName>
        <shortName evidence="7">RNase Y</shortName>
        <ecNumber evidence="7 8">3.1.-.-</ecNumber>
    </recommendedName>
</protein>
<dbReference type="Pfam" id="PF12072">
    <property type="entry name" value="RNase_Y_N"/>
    <property type="match status" value="1"/>
</dbReference>
<dbReference type="GO" id="GO:0006402">
    <property type="term" value="P:mRNA catabolic process"/>
    <property type="evidence" value="ECO:0007669"/>
    <property type="project" value="UniProtKB-UniRule"/>
</dbReference>
<evidence type="ECO:0000256" key="5">
    <source>
        <dbReference type="ARBA" id="ARBA00061537"/>
    </source>
</evidence>
<gene>
    <name evidence="7" type="primary">rny</name>
    <name evidence="11" type="ORF">SAMN02745196_00357</name>
</gene>
<keyword evidence="7" id="KW-1133">Transmembrane helix</keyword>
<evidence type="ECO:0000259" key="10">
    <source>
        <dbReference type="PROSITE" id="PS51831"/>
    </source>
</evidence>
<evidence type="ECO:0000313" key="11">
    <source>
        <dbReference type="EMBL" id="SHH43245.1"/>
    </source>
</evidence>
<dbReference type="Gene3D" id="3.30.1370.10">
    <property type="entry name" value="K Homology domain, type 1"/>
    <property type="match status" value="1"/>
</dbReference>
<keyword evidence="7" id="KW-1003">Cell membrane</keyword>
<dbReference type="STRING" id="1121306.SAMN02745196_00357"/>
<dbReference type="GO" id="GO:0003723">
    <property type="term" value="F:RNA binding"/>
    <property type="evidence" value="ECO:0007669"/>
    <property type="project" value="UniProtKB-UniRule"/>
</dbReference>
<evidence type="ECO:0000256" key="9">
    <source>
        <dbReference type="SAM" id="Coils"/>
    </source>
</evidence>
<evidence type="ECO:0000256" key="2">
    <source>
        <dbReference type="ARBA" id="ARBA00022759"/>
    </source>
</evidence>
<evidence type="ECO:0000256" key="3">
    <source>
        <dbReference type="ARBA" id="ARBA00022801"/>
    </source>
</evidence>
<dbReference type="FunFam" id="1.10.3210.10:FF:000003">
    <property type="entry name" value="Ribonuclease Y"/>
    <property type="match status" value="1"/>
</dbReference>
<dbReference type="Pfam" id="PF01966">
    <property type="entry name" value="HD"/>
    <property type="match status" value="1"/>
</dbReference>